<protein>
    <submittedName>
        <fullName evidence="2">Glycosyl transferase group 1</fullName>
    </submittedName>
</protein>
<dbReference type="Gene3D" id="3.40.50.2000">
    <property type="entry name" value="Glycogen Phosphorylase B"/>
    <property type="match status" value="2"/>
</dbReference>
<dbReference type="EMBL" id="CP002631">
    <property type="protein sequence ID" value="AEB15380.1"/>
    <property type="molecule type" value="Genomic_DNA"/>
</dbReference>
<dbReference type="GO" id="GO:0016757">
    <property type="term" value="F:glycosyltransferase activity"/>
    <property type="evidence" value="ECO:0007669"/>
    <property type="project" value="InterPro"/>
</dbReference>
<dbReference type="PANTHER" id="PTHR45947">
    <property type="entry name" value="SULFOQUINOVOSYL TRANSFERASE SQD2"/>
    <property type="match status" value="1"/>
</dbReference>
<dbReference type="InterPro" id="IPR050194">
    <property type="entry name" value="Glycosyltransferase_grp1"/>
</dbReference>
<dbReference type="SUPFAM" id="SSF53756">
    <property type="entry name" value="UDP-Glycosyltransferase/glycogen phosphorylase"/>
    <property type="match status" value="1"/>
</dbReference>
<gene>
    <name evidence="2" type="ordered locus">Tresu_2518</name>
</gene>
<reference evidence="3" key="2">
    <citation type="submission" date="2011-04" db="EMBL/GenBank/DDBJ databases">
        <title>The complete genome of chromosome of Treponema succinifaciens DSM 2489.</title>
        <authorList>
            <person name="Lucas S."/>
            <person name="Copeland A."/>
            <person name="Lapidus A."/>
            <person name="Bruce D."/>
            <person name="Goodwin L."/>
            <person name="Pitluck S."/>
            <person name="Peters L."/>
            <person name="Kyrpides N."/>
            <person name="Mavromatis K."/>
            <person name="Ivanova N."/>
            <person name="Ovchinnikova G."/>
            <person name="Teshima H."/>
            <person name="Detter J.C."/>
            <person name="Tapia R."/>
            <person name="Han C."/>
            <person name="Land M."/>
            <person name="Hauser L."/>
            <person name="Markowitz V."/>
            <person name="Cheng J.-F."/>
            <person name="Hugenholtz P."/>
            <person name="Woyke T."/>
            <person name="Wu D."/>
            <person name="Gronow S."/>
            <person name="Wellnitz S."/>
            <person name="Brambilla E."/>
            <person name="Klenk H.-P."/>
            <person name="Eisen J.A."/>
        </authorList>
    </citation>
    <scope>NUCLEOTIDE SEQUENCE [LARGE SCALE GENOMIC DNA]</scope>
    <source>
        <strain evidence="3">ATCC 33096 / DSM 2489 / 6091</strain>
    </source>
</reference>
<dbReference type="PANTHER" id="PTHR45947:SF3">
    <property type="entry name" value="SULFOQUINOVOSYL TRANSFERASE SQD2"/>
    <property type="match status" value="1"/>
</dbReference>
<dbReference type="Proteomes" id="UP000006852">
    <property type="component" value="Chromosome"/>
</dbReference>
<dbReference type="STRING" id="869209.Tresu_2518"/>
<evidence type="ECO:0000259" key="1">
    <source>
        <dbReference type="Pfam" id="PF00534"/>
    </source>
</evidence>
<sequence>MKVAIVHDWLVNYGGAETWVEYMLRLYPDADIYTLVYNKKKMGSHFAKNKIYTSYIQKLPFASRIYTKLLKFMPNAFESFDFSGYDLVLCSSSCCAKGVITPPSVPHIAYIHSPMRYAWDLFFDYRKRSGILTRFFMNRWIPALRQWDFISSQRIDAVVANSNYIARRIKKFWNLDAKVVYCPINTERFFSADVEPEDFYVAFSRLVPYKRIDLAVSACKKLGRRLVVIGAGSEMENLKKLAGNDKNILFAGRAEDSEVRSYLQRCRALIFCAEEDLGLTPLEVQACGRPVIAFGKGGALETVIDGKTGIFFDKQETDSVASSILEFERLDSKGVFKKEKIISHACQFSIEKSMEQFQKIIKETQEKLK</sequence>
<dbReference type="InterPro" id="IPR001296">
    <property type="entry name" value="Glyco_trans_1"/>
</dbReference>
<keyword evidence="2" id="KW-0808">Transferase</keyword>
<organism evidence="2 3">
    <name type="scientific">Treponema succinifaciens (strain ATCC 33096 / DSM 2489 / 6091)</name>
    <dbReference type="NCBI Taxonomy" id="869209"/>
    <lineage>
        <taxon>Bacteria</taxon>
        <taxon>Pseudomonadati</taxon>
        <taxon>Spirochaetota</taxon>
        <taxon>Spirochaetia</taxon>
        <taxon>Spirochaetales</taxon>
        <taxon>Treponemataceae</taxon>
        <taxon>Treponema</taxon>
    </lineage>
</organism>
<dbReference type="eggNOG" id="COG0438">
    <property type="taxonomic scope" value="Bacteria"/>
</dbReference>
<dbReference type="AlphaFoldDB" id="F2NWR1"/>
<dbReference type="OrthoDB" id="9801609at2"/>
<reference evidence="2 3" key="1">
    <citation type="journal article" date="2011" name="Stand. Genomic Sci.">
        <title>Complete genome sequence of Treponema succinifaciens type strain (6091).</title>
        <authorList>
            <person name="Han C."/>
            <person name="Gronow S."/>
            <person name="Teshima H."/>
            <person name="Lapidus A."/>
            <person name="Nolan M."/>
            <person name="Lucas S."/>
            <person name="Hammon N."/>
            <person name="Deshpande S."/>
            <person name="Cheng J.F."/>
            <person name="Zeytun A."/>
            <person name="Tapia R."/>
            <person name="Goodwin L."/>
            <person name="Pitluck S."/>
            <person name="Liolios K."/>
            <person name="Pagani I."/>
            <person name="Ivanova N."/>
            <person name="Mavromatis K."/>
            <person name="Mikhailova N."/>
            <person name="Huntemann M."/>
            <person name="Pati A."/>
            <person name="Chen A."/>
            <person name="Palaniappan K."/>
            <person name="Land M."/>
            <person name="Hauser L."/>
            <person name="Brambilla E.M."/>
            <person name="Rohde M."/>
            <person name="Goker M."/>
            <person name="Woyke T."/>
            <person name="Bristow J."/>
            <person name="Eisen J.A."/>
            <person name="Markowitz V."/>
            <person name="Hugenholtz P."/>
            <person name="Kyrpides N.C."/>
            <person name="Klenk H.P."/>
            <person name="Detter J.C."/>
        </authorList>
    </citation>
    <scope>NUCLEOTIDE SEQUENCE [LARGE SCALE GENOMIC DNA]</scope>
    <source>
        <strain evidence="3">ATCC 33096 / DSM 2489 / 6091</strain>
    </source>
</reference>
<name>F2NWR1_TRES6</name>
<accession>F2NWR1</accession>
<dbReference type="HOGENOM" id="CLU_041001_0_0_12"/>
<dbReference type="RefSeq" id="WP_013702631.1">
    <property type="nucleotide sequence ID" value="NC_015385.1"/>
</dbReference>
<dbReference type="GeneID" id="302999629"/>
<dbReference type="Pfam" id="PF00534">
    <property type="entry name" value="Glycos_transf_1"/>
    <property type="match status" value="1"/>
</dbReference>
<evidence type="ECO:0000313" key="2">
    <source>
        <dbReference type="EMBL" id="AEB15380.1"/>
    </source>
</evidence>
<proteinExistence type="predicted"/>
<keyword evidence="3" id="KW-1185">Reference proteome</keyword>
<evidence type="ECO:0000313" key="3">
    <source>
        <dbReference type="Proteomes" id="UP000006852"/>
    </source>
</evidence>
<dbReference type="KEGG" id="tsu:Tresu_2518"/>
<feature type="domain" description="Glycosyl transferase family 1" evidence="1">
    <location>
        <begin position="186"/>
        <end position="331"/>
    </location>
</feature>